<dbReference type="PROSITE" id="PS51820">
    <property type="entry name" value="PA14"/>
    <property type="match status" value="1"/>
</dbReference>
<feature type="region of interest" description="Disordered" evidence="12">
    <location>
        <begin position="1"/>
        <end position="24"/>
    </location>
</feature>
<keyword evidence="15" id="KW-1185">Reference proteome</keyword>
<evidence type="ECO:0000256" key="7">
    <source>
        <dbReference type="ARBA" id="ARBA00023277"/>
    </source>
</evidence>
<keyword evidence="7" id="KW-0119">Carbohydrate metabolism</keyword>
<dbReference type="PRINTS" id="PR00133">
    <property type="entry name" value="GLHYDRLASE3"/>
</dbReference>
<dbReference type="InterPro" id="IPR036881">
    <property type="entry name" value="Glyco_hydro_3_C_sf"/>
</dbReference>
<evidence type="ECO:0000256" key="10">
    <source>
        <dbReference type="ARBA" id="ARBA00024574"/>
    </source>
</evidence>
<feature type="domain" description="PA14" evidence="13">
    <location>
        <begin position="500"/>
        <end position="668"/>
    </location>
</feature>
<dbReference type="GO" id="GO:0009044">
    <property type="term" value="F:xylan 1,4-beta-xylosidase activity"/>
    <property type="evidence" value="ECO:0007669"/>
    <property type="project" value="UniProtKB-EC"/>
</dbReference>
<evidence type="ECO:0000313" key="15">
    <source>
        <dbReference type="Proteomes" id="UP001219568"/>
    </source>
</evidence>
<dbReference type="GO" id="GO:0046556">
    <property type="term" value="F:alpha-L-arabinofuranosidase activity"/>
    <property type="evidence" value="ECO:0007669"/>
    <property type="project" value="TreeGrafter"/>
</dbReference>
<comment type="pathway">
    <text evidence="1">Glycan degradation; xylan degradation.</text>
</comment>
<dbReference type="EMBL" id="JAQJZL010000010">
    <property type="protein sequence ID" value="KAJ6034426.1"/>
    <property type="molecule type" value="Genomic_DNA"/>
</dbReference>
<dbReference type="Gene3D" id="3.20.20.300">
    <property type="entry name" value="Glycoside hydrolase, family 3, N-terminal domain"/>
    <property type="match status" value="1"/>
</dbReference>
<dbReference type="InterPro" id="IPR001764">
    <property type="entry name" value="Glyco_hydro_3_N"/>
</dbReference>
<dbReference type="EC" id="3.2.1.37" evidence="11"/>
<dbReference type="PANTHER" id="PTHR42721:SF3">
    <property type="entry name" value="BETA-D-XYLOSIDASE 5-RELATED"/>
    <property type="match status" value="1"/>
</dbReference>
<reference evidence="14" key="1">
    <citation type="journal article" date="2023" name="IMA Fungus">
        <title>Comparative genomic study of the Penicillium genus elucidates a diverse pangenome and 15 lateral gene transfer events.</title>
        <authorList>
            <person name="Petersen C."/>
            <person name="Sorensen T."/>
            <person name="Nielsen M.R."/>
            <person name="Sondergaard T.E."/>
            <person name="Sorensen J.L."/>
            <person name="Fitzpatrick D.A."/>
            <person name="Frisvad J.C."/>
            <person name="Nielsen K.L."/>
        </authorList>
    </citation>
    <scope>NUCLEOTIDE SEQUENCE</scope>
    <source>
        <strain evidence="14">IBT 15450</strain>
    </source>
</reference>
<evidence type="ECO:0000256" key="6">
    <source>
        <dbReference type="ARBA" id="ARBA00023180"/>
    </source>
</evidence>
<accession>A0AAD6I5X3</accession>
<keyword evidence="4" id="KW-0732">Signal</keyword>
<proteinExistence type="inferred from homology"/>
<comment type="similarity">
    <text evidence="2">Belongs to the glycosyl hydrolase 3 family.</text>
</comment>
<evidence type="ECO:0000256" key="2">
    <source>
        <dbReference type="ARBA" id="ARBA00005336"/>
    </source>
</evidence>
<dbReference type="SUPFAM" id="SSF51445">
    <property type="entry name" value="(Trans)glycosidases"/>
    <property type="match status" value="1"/>
</dbReference>
<keyword evidence="9" id="KW-0624">Polysaccharide degradation</keyword>
<dbReference type="InterPro" id="IPR036962">
    <property type="entry name" value="Glyco_hydro_3_N_sf"/>
</dbReference>
<evidence type="ECO:0000256" key="8">
    <source>
        <dbReference type="ARBA" id="ARBA00023295"/>
    </source>
</evidence>
<dbReference type="Pfam" id="PF14310">
    <property type="entry name" value="Fn3-like"/>
    <property type="match status" value="1"/>
</dbReference>
<evidence type="ECO:0000256" key="3">
    <source>
        <dbReference type="ARBA" id="ARBA00022651"/>
    </source>
</evidence>
<reference evidence="14" key="2">
    <citation type="submission" date="2023-01" db="EMBL/GenBank/DDBJ databases">
        <authorList>
            <person name="Petersen C."/>
        </authorList>
    </citation>
    <scope>NUCLEOTIDE SEQUENCE</scope>
    <source>
        <strain evidence="14">IBT 15450</strain>
    </source>
</reference>
<comment type="caution">
    <text evidence="14">The sequence shown here is derived from an EMBL/GenBank/DDBJ whole genome shotgun (WGS) entry which is preliminary data.</text>
</comment>
<dbReference type="Gene3D" id="2.60.40.10">
    <property type="entry name" value="Immunoglobulins"/>
    <property type="match status" value="1"/>
</dbReference>
<sequence>MAEQKPITSASAPAGSSTRPMPSRVSLDDKEAYLDLLISQLSVEELAFQLPLISGNWLVGEESDHVLYDKILHLAPNAGLGVICDWYPTHHSQFNTLQALNLQRSRNKIPIMAMGECLHAVCSNRQSVFPQALALSSSFDMNLVNRVGRALGTEARSIGIHTCFAPVLDIAKEPRYGRSQETFGEDFVLVSHMGVAYSSGLSKNGALSDSDAAVPVLKHFAGHGAPLGGLHSNAWAGRGRREFLSEILTPFKAAIEQATGVRGVMMSYTAVDDLPAHIDTFLYKQLEEWGFDGFAISDWCGLQETVTGHLIADSPADAIRQWLNAGGSIFLYDFTPDVIVSSIIELVKNGDVELSTLKKRVRKILDIKYDLGLFHDPYLSENINPQAITLSHTPLAREAAQRSIVLLENRSETLPLRPSEQKIKKIGVIGPFADTFNFGTYTGTWGANPAENASTIRQGLLEHLTKTRNSEVEIVSAWGANSWHYNAQYPIPGYLLSTHGSPGGLQATYYHDTKFQEPAFQVIETPNRDWGLYPPIGLASNSFGVTWEGEFEVPAGGEVNGWIGVAVSPKTTARLYIDGKLISKPDQSKIGTILRDIMPYTYAAENGTKPPPGGSEFLFTPGSKHHIRIECEVHANWPRSSAAGVHSKVQLWWNLVDKKDAIGQAKEVASGTDLIVLAVGAAWNSDGENGDRATLGLSHGQTQLAETIFALGKPVVLILEGGRPFAIPEFYAQSAAVLSTGFLGQAAGQAIADVLFGEFNPGGRVTMSVPYDAGSLPAYYNQRTTKPASHIPYYLDVPKPVLYSFGYGLSYTTFSQNLQSAMSTFEGRKNGTFSHGDTVAFTVSVMNKGTVAGSHVPQIYLLRRRGSSVTTPNKQLVAFTRLEINAGETDTTVLELEVDRYLPVINREYERVLEAGQYTFALMDDGSLDAPIIADVTLIVESSHTYQKY</sequence>
<dbReference type="PANTHER" id="PTHR42721">
    <property type="entry name" value="SUGAR HYDROLASE-RELATED"/>
    <property type="match status" value="1"/>
</dbReference>
<evidence type="ECO:0000256" key="1">
    <source>
        <dbReference type="ARBA" id="ARBA00004851"/>
    </source>
</evidence>
<dbReference type="GO" id="GO:0045493">
    <property type="term" value="P:xylan catabolic process"/>
    <property type="evidence" value="ECO:0007669"/>
    <property type="project" value="UniProtKB-KW"/>
</dbReference>
<keyword evidence="8" id="KW-0326">Glycosidase</keyword>
<dbReference type="SMART" id="SM01217">
    <property type="entry name" value="Fn3_like"/>
    <property type="match status" value="1"/>
</dbReference>
<evidence type="ECO:0000256" key="4">
    <source>
        <dbReference type="ARBA" id="ARBA00022729"/>
    </source>
</evidence>
<dbReference type="Pfam" id="PF00933">
    <property type="entry name" value="Glyco_hydro_3"/>
    <property type="match status" value="1"/>
</dbReference>
<evidence type="ECO:0000256" key="12">
    <source>
        <dbReference type="SAM" id="MobiDB-lite"/>
    </source>
</evidence>
<evidence type="ECO:0000256" key="5">
    <source>
        <dbReference type="ARBA" id="ARBA00022801"/>
    </source>
</evidence>
<dbReference type="AlphaFoldDB" id="A0AAD6I5X3"/>
<dbReference type="GO" id="GO:0031222">
    <property type="term" value="P:arabinan catabolic process"/>
    <property type="evidence" value="ECO:0007669"/>
    <property type="project" value="TreeGrafter"/>
</dbReference>
<dbReference type="SUPFAM" id="SSF52279">
    <property type="entry name" value="Beta-D-glucan exohydrolase, C-terminal domain"/>
    <property type="match status" value="1"/>
</dbReference>
<keyword evidence="5" id="KW-0378">Hydrolase</keyword>
<evidence type="ECO:0000259" key="13">
    <source>
        <dbReference type="PROSITE" id="PS51820"/>
    </source>
</evidence>
<comment type="catalytic activity">
    <reaction evidence="10">
        <text>Hydrolysis of (1-&gt;4)-beta-D-xylans, to remove successive D-xylose residues from the non-reducing termini.</text>
        <dbReference type="EC" id="3.2.1.37"/>
    </reaction>
</comment>
<dbReference type="InterPro" id="IPR044993">
    <property type="entry name" value="BXL"/>
</dbReference>
<dbReference type="SUPFAM" id="SSF56988">
    <property type="entry name" value="Anthrax protective antigen"/>
    <property type="match status" value="1"/>
</dbReference>
<gene>
    <name evidence="14" type="ORF">N7460_008601</name>
</gene>
<dbReference type="InterPro" id="IPR002772">
    <property type="entry name" value="Glyco_hydro_3_C"/>
</dbReference>
<evidence type="ECO:0000256" key="11">
    <source>
        <dbReference type="ARBA" id="ARBA00026107"/>
    </source>
</evidence>
<organism evidence="14 15">
    <name type="scientific">Penicillium canescens</name>
    <dbReference type="NCBI Taxonomy" id="5083"/>
    <lineage>
        <taxon>Eukaryota</taxon>
        <taxon>Fungi</taxon>
        <taxon>Dikarya</taxon>
        <taxon>Ascomycota</taxon>
        <taxon>Pezizomycotina</taxon>
        <taxon>Eurotiomycetes</taxon>
        <taxon>Eurotiomycetidae</taxon>
        <taxon>Eurotiales</taxon>
        <taxon>Aspergillaceae</taxon>
        <taxon>Penicillium</taxon>
    </lineage>
</organism>
<dbReference type="InterPro" id="IPR017853">
    <property type="entry name" value="GH"/>
</dbReference>
<dbReference type="InterPro" id="IPR013783">
    <property type="entry name" value="Ig-like_fold"/>
</dbReference>
<name>A0AAD6I5X3_PENCN</name>
<protein>
    <recommendedName>
        <fullName evidence="11">xylan 1,4-beta-xylosidase</fullName>
        <ecNumber evidence="11">3.2.1.37</ecNumber>
    </recommendedName>
</protein>
<dbReference type="Gene3D" id="3.40.50.1700">
    <property type="entry name" value="Glycoside hydrolase family 3 C-terminal domain"/>
    <property type="match status" value="2"/>
</dbReference>
<evidence type="ECO:0000313" key="14">
    <source>
        <dbReference type="EMBL" id="KAJ6034426.1"/>
    </source>
</evidence>
<feature type="compositionally biased region" description="Polar residues" evidence="12">
    <location>
        <begin position="1"/>
        <end position="20"/>
    </location>
</feature>
<keyword evidence="6" id="KW-0325">Glycoprotein</keyword>
<dbReference type="Pfam" id="PF01915">
    <property type="entry name" value="Glyco_hydro_3_C"/>
    <property type="match status" value="1"/>
</dbReference>
<dbReference type="InterPro" id="IPR037524">
    <property type="entry name" value="PA14/GLEYA"/>
</dbReference>
<keyword evidence="3" id="KW-0858">Xylan degradation</keyword>
<evidence type="ECO:0000256" key="9">
    <source>
        <dbReference type="ARBA" id="ARBA00023326"/>
    </source>
</evidence>
<dbReference type="InterPro" id="IPR026891">
    <property type="entry name" value="Fn3-like"/>
</dbReference>
<dbReference type="Proteomes" id="UP001219568">
    <property type="component" value="Unassembled WGS sequence"/>
</dbReference>